<protein>
    <submittedName>
        <fullName evidence="3">Uncharacterized protein</fullName>
    </submittedName>
</protein>
<feature type="transmembrane region" description="Helical" evidence="2">
    <location>
        <begin position="32"/>
        <end position="49"/>
    </location>
</feature>
<evidence type="ECO:0000313" key="4">
    <source>
        <dbReference type="Proteomes" id="UP000550707"/>
    </source>
</evidence>
<comment type="caution">
    <text evidence="3">The sequence shown here is derived from an EMBL/GenBank/DDBJ whole genome shotgun (WGS) entry which is preliminary data.</text>
</comment>
<keyword evidence="2" id="KW-0812">Transmembrane</keyword>
<dbReference type="EMBL" id="JACASF010000004">
    <property type="protein sequence ID" value="KAF6480849.1"/>
    <property type="molecule type" value="Genomic_DNA"/>
</dbReference>
<gene>
    <name evidence="3" type="ORF">HJG59_010647</name>
</gene>
<evidence type="ECO:0000313" key="3">
    <source>
        <dbReference type="EMBL" id="KAF6480849.1"/>
    </source>
</evidence>
<reference evidence="3 4" key="1">
    <citation type="journal article" date="2020" name="Nature">
        <title>Six reference-quality genomes reveal evolution of bat adaptations.</title>
        <authorList>
            <person name="Jebb D."/>
            <person name="Huang Z."/>
            <person name="Pippel M."/>
            <person name="Hughes G.M."/>
            <person name="Lavrichenko K."/>
            <person name="Devanna P."/>
            <person name="Winkler S."/>
            <person name="Jermiin L.S."/>
            <person name="Skirmuntt E.C."/>
            <person name="Katzourakis A."/>
            <person name="Burkitt-Gray L."/>
            <person name="Ray D.A."/>
            <person name="Sullivan K.A.M."/>
            <person name="Roscito J.G."/>
            <person name="Kirilenko B.M."/>
            <person name="Davalos L.M."/>
            <person name="Corthals A.P."/>
            <person name="Power M.L."/>
            <person name="Jones G."/>
            <person name="Ransome R.D."/>
            <person name="Dechmann D.K.N."/>
            <person name="Locatelli A.G."/>
            <person name="Puechmaille S.J."/>
            <person name="Fedrigo O."/>
            <person name="Jarvis E.D."/>
            <person name="Hiller M."/>
            <person name="Vernes S.C."/>
            <person name="Myers E.W."/>
            <person name="Teeling E.C."/>
        </authorList>
    </citation>
    <scope>NUCLEOTIDE SEQUENCE [LARGE SCALE GENOMIC DNA]</scope>
    <source>
        <strain evidence="3">MMolMol1</strain>
        <tissue evidence="3">Muscle</tissue>
    </source>
</reference>
<keyword evidence="4" id="KW-1185">Reference proteome</keyword>
<proteinExistence type="predicted"/>
<accession>A0A7J8I9U6</accession>
<organism evidence="3 4">
    <name type="scientific">Molossus molossus</name>
    <name type="common">Pallas' mastiff bat</name>
    <name type="synonym">Vespertilio molossus</name>
    <dbReference type="NCBI Taxonomy" id="27622"/>
    <lineage>
        <taxon>Eukaryota</taxon>
        <taxon>Metazoa</taxon>
        <taxon>Chordata</taxon>
        <taxon>Craniata</taxon>
        <taxon>Vertebrata</taxon>
        <taxon>Euteleostomi</taxon>
        <taxon>Mammalia</taxon>
        <taxon>Eutheria</taxon>
        <taxon>Laurasiatheria</taxon>
        <taxon>Chiroptera</taxon>
        <taxon>Yangochiroptera</taxon>
        <taxon>Molossidae</taxon>
        <taxon>Molossus</taxon>
    </lineage>
</organism>
<evidence type="ECO:0000256" key="2">
    <source>
        <dbReference type="SAM" id="Phobius"/>
    </source>
</evidence>
<name>A0A7J8I9U6_MOLMO</name>
<sequence length="120" mass="13227">MAAPASCPRGWLFLFPALGSWASLKNRMSFCSWFLFILFFFFFLMVQFSDISRTVLRAEGGHGSRSLSPPLAPEQEGGTRRRIPPLRGRGLCCPGQGLSPGTLGQFGAEAERTMSPTLRK</sequence>
<keyword evidence="2" id="KW-1133">Transmembrane helix</keyword>
<keyword evidence="2" id="KW-0472">Membrane</keyword>
<dbReference type="AlphaFoldDB" id="A0A7J8I9U6"/>
<evidence type="ECO:0000256" key="1">
    <source>
        <dbReference type="SAM" id="MobiDB-lite"/>
    </source>
</evidence>
<dbReference type="Proteomes" id="UP000550707">
    <property type="component" value="Unassembled WGS sequence"/>
</dbReference>
<feature type="region of interest" description="Disordered" evidence="1">
    <location>
        <begin position="60"/>
        <end position="120"/>
    </location>
</feature>
<dbReference type="InParanoid" id="A0A7J8I9U6"/>